<reference evidence="4" key="1">
    <citation type="journal article" date="2019" name="Int. J. Syst. Evol. Microbiol.">
        <title>The Global Catalogue of Microorganisms (GCM) 10K type strain sequencing project: providing services to taxonomists for standard genome sequencing and annotation.</title>
        <authorList>
            <consortium name="The Broad Institute Genomics Platform"/>
            <consortium name="The Broad Institute Genome Sequencing Center for Infectious Disease"/>
            <person name="Wu L."/>
            <person name="Ma J."/>
        </authorList>
    </citation>
    <scope>NUCLEOTIDE SEQUENCE [LARGE SCALE GENOMIC DNA]</scope>
    <source>
        <strain evidence="4">JCM 17924</strain>
    </source>
</reference>
<feature type="signal peptide" evidence="2">
    <location>
        <begin position="1"/>
        <end position="21"/>
    </location>
</feature>
<feature type="compositionally biased region" description="Basic and acidic residues" evidence="1">
    <location>
        <begin position="26"/>
        <end position="45"/>
    </location>
</feature>
<evidence type="ECO:0000313" key="4">
    <source>
        <dbReference type="Proteomes" id="UP001500454"/>
    </source>
</evidence>
<evidence type="ECO:0000256" key="1">
    <source>
        <dbReference type="SAM" id="MobiDB-lite"/>
    </source>
</evidence>
<dbReference type="EMBL" id="BAABHA010000002">
    <property type="protein sequence ID" value="GAA4374903.1"/>
    <property type="molecule type" value="Genomic_DNA"/>
</dbReference>
<gene>
    <name evidence="3" type="ORF">GCM10023186_06970</name>
</gene>
<keyword evidence="4" id="KW-1185">Reference proteome</keyword>
<name>A0ABP8IVK1_9BACT</name>
<keyword evidence="2" id="KW-0732">Signal</keyword>
<accession>A0ABP8IVK1</accession>
<dbReference type="RefSeq" id="WP_345221441.1">
    <property type="nucleotide sequence ID" value="NZ_BAABHA010000002.1"/>
</dbReference>
<organism evidence="3 4">
    <name type="scientific">Hymenobacter koreensis</name>
    <dbReference type="NCBI Taxonomy" id="1084523"/>
    <lineage>
        <taxon>Bacteria</taxon>
        <taxon>Pseudomonadati</taxon>
        <taxon>Bacteroidota</taxon>
        <taxon>Cytophagia</taxon>
        <taxon>Cytophagales</taxon>
        <taxon>Hymenobacteraceae</taxon>
        <taxon>Hymenobacter</taxon>
    </lineage>
</organism>
<proteinExistence type="predicted"/>
<comment type="caution">
    <text evidence="3">The sequence shown here is derived from an EMBL/GenBank/DDBJ whole genome shotgun (WGS) entry which is preliminary data.</text>
</comment>
<dbReference type="Proteomes" id="UP001500454">
    <property type="component" value="Unassembled WGS sequence"/>
</dbReference>
<feature type="chain" id="PRO_5045628327" evidence="2">
    <location>
        <begin position="22"/>
        <end position="72"/>
    </location>
</feature>
<sequence length="72" mass="8337">MKLATLLLLLLFSATTLPARAALSDDTTKPNPKKETKEQKEVKPEKTRVRLFAPRKKELSYVRAMRRNEVLR</sequence>
<evidence type="ECO:0000313" key="3">
    <source>
        <dbReference type="EMBL" id="GAA4374903.1"/>
    </source>
</evidence>
<feature type="region of interest" description="Disordered" evidence="1">
    <location>
        <begin position="21"/>
        <end position="45"/>
    </location>
</feature>
<evidence type="ECO:0000256" key="2">
    <source>
        <dbReference type="SAM" id="SignalP"/>
    </source>
</evidence>
<protein>
    <submittedName>
        <fullName evidence="3">Uncharacterized protein</fullName>
    </submittedName>
</protein>